<dbReference type="Pfam" id="PF01345">
    <property type="entry name" value="DUF11"/>
    <property type="match status" value="1"/>
</dbReference>
<keyword evidence="1" id="KW-1133">Transmembrane helix</keyword>
<dbReference type="eggNOG" id="COG1361">
    <property type="taxonomic scope" value="Bacteria"/>
</dbReference>
<name>I2GQP3_9BACT</name>
<comment type="caution">
    <text evidence="3">The sequence shown here is derived from an EMBL/GenBank/DDBJ whole genome shotgun (WGS) entry which is preliminary data.</text>
</comment>
<dbReference type="Proteomes" id="UP000009309">
    <property type="component" value="Unassembled WGS sequence"/>
</dbReference>
<accession>I2GQP3</accession>
<proteinExistence type="predicted"/>
<dbReference type="AlphaFoldDB" id="I2GQP3"/>
<keyword evidence="1" id="KW-0472">Membrane</keyword>
<protein>
    <submittedName>
        <fullName evidence="3">Conserved repeat domain protein</fullName>
    </submittedName>
</protein>
<feature type="transmembrane region" description="Helical" evidence="1">
    <location>
        <begin position="59"/>
        <end position="78"/>
    </location>
</feature>
<reference evidence="3 4" key="1">
    <citation type="journal article" date="2012" name="J. Bacteriol.">
        <title>Genome Sequence of the Filamentous Bacterium Fibrisoma limi BUZ 3T.</title>
        <authorList>
            <person name="Filippini M."/>
            <person name="Qi W."/>
            <person name="Jaenicke S."/>
            <person name="Goesmann A."/>
            <person name="Smits T.H."/>
            <person name="Bagheri H.C."/>
        </authorList>
    </citation>
    <scope>NUCLEOTIDE SEQUENCE [LARGE SCALE GENOMIC DNA]</scope>
    <source>
        <strain evidence="4">BUZ 3T</strain>
    </source>
</reference>
<keyword evidence="4" id="KW-1185">Reference proteome</keyword>
<feature type="domain" description="DUF11" evidence="2">
    <location>
        <begin position="528"/>
        <end position="635"/>
    </location>
</feature>
<evidence type="ECO:0000313" key="3">
    <source>
        <dbReference type="EMBL" id="CCH56221.1"/>
    </source>
</evidence>
<organism evidence="3 4">
    <name type="scientific">Fibrisoma limi BUZ 3</name>
    <dbReference type="NCBI Taxonomy" id="1185876"/>
    <lineage>
        <taxon>Bacteria</taxon>
        <taxon>Pseudomonadati</taxon>
        <taxon>Bacteroidota</taxon>
        <taxon>Cytophagia</taxon>
        <taxon>Cytophagales</taxon>
        <taxon>Spirosomataceae</taxon>
        <taxon>Fibrisoma</taxon>
    </lineage>
</organism>
<evidence type="ECO:0000259" key="2">
    <source>
        <dbReference type="Pfam" id="PF01345"/>
    </source>
</evidence>
<dbReference type="STRING" id="1185876.BN8_05541"/>
<dbReference type="EMBL" id="CAIT01000009">
    <property type="protein sequence ID" value="CCH56221.1"/>
    <property type="molecule type" value="Genomic_DNA"/>
</dbReference>
<evidence type="ECO:0000256" key="1">
    <source>
        <dbReference type="SAM" id="Phobius"/>
    </source>
</evidence>
<dbReference type="InterPro" id="IPR001434">
    <property type="entry name" value="OmcB-like_DUF11"/>
</dbReference>
<evidence type="ECO:0000313" key="4">
    <source>
        <dbReference type="Proteomes" id="UP000009309"/>
    </source>
</evidence>
<gene>
    <name evidence="3" type="ORF">BN8_05541</name>
</gene>
<keyword evidence="1" id="KW-0812">Transmembrane</keyword>
<sequence>MVAYAFRPILKPIEHRQKVVVSFEMGYWHEIRLILLNDLHCMIRRLLDRFVHLRIRRNGLFIAVCAAIGMSTTGAIAYPTVVPGPVGRADSCQVPDPPVITGTARAICRNESVTLTATGCTGTVVWSNGETGDRITLQPQQTSRYTAICRTRAGCISCFADVWRVEVNTPMAPVVVASSSLICTGDSLTLTAKNCAGIVRWTDQAIGATRTVRPAQATTYQALCEQQHCISTPSAPVSVQISQPTTPIISADRSILCAGQSVRLMASNCAGTVRWTDGGTGIERTVTPYQSVHYRAVCQVGTCLSDSSQALAITVRSSGQMLQVANAITNGCPFQTADLTRAIQASAGNSLRYEFRSGAAFDAPSVQSPGAVLAGTYYIVGRDANGCYTNPAAVTVSITPCENGIPPCLSNPATVVARVDSIDWSKGVVRLTGRLGGSATQARWQSGSDGLFATNGITARYLLSEADFRRGTVAFALNTPDPDSTGPCVGASSTITVVAPAATREMIGLSKQVADPVWLADESGSFVELTYQLTVANLGNHPLQQVQVSDDLDAAFTAAGAQVRSAKLRADDGLVANASYTGRGADTTLLASGSSLPAGEQKRIWLTVRLDPAQASTLTFSNTAMVRAVDVNGRLCQDRSTNGTAVDPDQNGDPADNNEVTLVTLSAIRPQQDTTMFIPEGFSPNGDGINDRFVIQRIPPGLTIRLEVFNRWGHLVYRSDDYKNDWDGTPNQGIRTNEPRQGLPDGTYFYRVLRSDGREFTRFLTLMR</sequence>
<dbReference type="NCBIfam" id="TIGR04131">
    <property type="entry name" value="Bac_Flav_CTERM"/>
    <property type="match status" value="1"/>
</dbReference>
<dbReference type="Pfam" id="PF13585">
    <property type="entry name" value="CHU_C"/>
    <property type="match status" value="1"/>
</dbReference>
<dbReference type="InterPro" id="IPR026341">
    <property type="entry name" value="T9SS_type_B"/>
</dbReference>